<dbReference type="InParanoid" id="A0A672KBC1"/>
<evidence type="ECO:0000256" key="2">
    <source>
        <dbReference type="SAM" id="SignalP"/>
    </source>
</evidence>
<accession>A0A672KBC1</accession>
<proteinExistence type="predicted"/>
<keyword evidence="2" id="KW-0732">Signal</keyword>
<dbReference type="InterPro" id="IPR036048">
    <property type="entry name" value="Interleukin_8-like_sf"/>
</dbReference>
<evidence type="ECO:0000313" key="5">
    <source>
        <dbReference type="Proteomes" id="UP000472262"/>
    </source>
</evidence>
<sequence>MQLNQKMTMSLAAIAVIMSPIECCRTISTKEITLPITGFDLQKNNPPCVDAVIFFTSDDPKCSHWKRRWVNKQNCLYTTLCLIPLKTLKMLTLSIKGSAEMVNLLTNMLCMLHVIYCDVTYKCMKN</sequence>
<dbReference type="SUPFAM" id="SSF54117">
    <property type="entry name" value="Interleukin 8-like chemokines"/>
    <property type="match status" value="1"/>
</dbReference>
<dbReference type="GO" id="GO:0005615">
    <property type="term" value="C:extracellular space"/>
    <property type="evidence" value="ECO:0007669"/>
    <property type="project" value="UniProtKB-KW"/>
</dbReference>
<dbReference type="Ensembl" id="ENSSGRT00000009261.1">
    <property type="protein sequence ID" value="ENSSGRP00000008483.1"/>
    <property type="gene ID" value="ENSSGRG00000005767.1"/>
</dbReference>
<feature type="chain" id="PRO_5025568050" description="Chemokine interleukin-8-like domain-containing protein" evidence="2">
    <location>
        <begin position="24"/>
        <end position="126"/>
    </location>
</feature>
<evidence type="ECO:0000259" key="3">
    <source>
        <dbReference type="Pfam" id="PF00048"/>
    </source>
</evidence>
<feature type="signal peptide" evidence="2">
    <location>
        <begin position="1"/>
        <end position="23"/>
    </location>
</feature>
<dbReference type="Gene3D" id="2.40.50.40">
    <property type="match status" value="1"/>
</dbReference>
<reference evidence="4" key="1">
    <citation type="submission" date="2025-08" db="UniProtKB">
        <authorList>
            <consortium name="Ensembl"/>
        </authorList>
    </citation>
    <scope>IDENTIFICATION</scope>
</reference>
<dbReference type="Proteomes" id="UP000472262">
    <property type="component" value="Unassembled WGS sequence"/>
</dbReference>
<evidence type="ECO:0000256" key="1">
    <source>
        <dbReference type="ARBA" id="ARBA00022514"/>
    </source>
</evidence>
<dbReference type="GO" id="GO:0006955">
    <property type="term" value="P:immune response"/>
    <property type="evidence" value="ECO:0007669"/>
    <property type="project" value="InterPro"/>
</dbReference>
<organism evidence="4 5">
    <name type="scientific">Sinocyclocheilus grahami</name>
    <name type="common">Dianchi golden-line fish</name>
    <name type="synonym">Barbus grahami</name>
    <dbReference type="NCBI Taxonomy" id="75366"/>
    <lineage>
        <taxon>Eukaryota</taxon>
        <taxon>Metazoa</taxon>
        <taxon>Chordata</taxon>
        <taxon>Craniata</taxon>
        <taxon>Vertebrata</taxon>
        <taxon>Euteleostomi</taxon>
        <taxon>Actinopterygii</taxon>
        <taxon>Neopterygii</taxon>
        <taxon>Teleostei</taxon>
        <taxon>Ostariophysi</taxon>
        <taxon>Cypriniformes</taxon>
        <taxon>Cyprinidae</taxon>
        <taxon>Cyprininae</taxon>
        <taxon>Sinocyclocheilus</taxon>
    </lineage>
</organism>
<reference evidence="4" key="2">
    <citation type="submission" date="2025-09" db="UniProtKB">
        <authorList>
            <consortium name="Ensembl"/>
        </authorList>
    </citation>
    <scope>IDENTIFICATION</scope>
</reference>
<feature type="domain" description="Chemokine interleukin-8-like" evidence="3">
    <location>
        <begin position="22"/>
        <end position="72"/>
    </location>
</feature>
<dbReference type="Pfam" id="PF00048">
    <property type="entry name" value="IL8"/>
    <property type="match status" value="1"/>
</dbReference>
<evidence type="ECO:0000313" key="4">
    <source>
        <dbReference type="Ensembl" id="ENSSGRP00000008483.1"/>
    </source>
</evidence>
<keyword evidence="5" id="KW-1185">Reference proteome</keyword>
<dbReference type="InterPro" id="IPR001811">
    <property type="entry name" value="Chemokine_IL8-like_dom"/>
</dbReference>
<keyword evidence="1" id="KW-0202">Cytokine</keyword>
<dbReference type="AlphaFoldDB" id="A0A672KBC1"/>
<dbReference type="GO" id="GO:0008009">
    <property type="term" value="F:chemokine activity"/>
    <property type="evidence" value="ECO:0007669"/>
    <property type="project" value="InterPro"/>
</dbReference>
<name>A0A672KBC1_SINGR</name>
<protein>
    <recommendedName>
        <fullName evidence="3">Chemokine interleukin-8-like domain-containing protein</fullName>
    </recommendedName>
</protein>